<protein>
    <recommendedName>
        <fullName evidence="4">G-protein coupled receptors family 2 profile 2 domain-containing protein</fullName>
    </recommendedName>
</protein>
<evidence type="ECO:0008006" key="4">
    <source>
        <dbReference type="Google" id="ProtNLM"/>
    </source>
</evidence>
<evidence type="ECO:0000313" key="2">
    <source>
        <dbReference type="EMBL" id="ORX57193.1"/>
    </source>
</evidence>
<organism evidence="2 3">
    <name type="scientific">Piromyces finnis</name>
    <dbReference type="NCBI Taxonomy" id="1754191"/>
    <lineage>
        <taxon>Eukaryota</taxon>
        <taxon>Fungi</taxon>
        <taxon>Fungi incertae sedis</taxon>
        <taxon>Chytridiomycota</taxon>
        <taxon>Chytridiomycota incertae sedis</taxon>
        <taxon>Neocallimastigomycetes</taxon>
        <taxon>Neocallimastigales</taxon>
        <taxon>Neocallimastigaceae</taxon>
        <taxon>Piromyces</taxon>
    </lineage>
</organism>
<keyword evidence="1" id="KW-1133">Transmembrane helix</keyword>
<evidence type="ECO:0000313" key="3">
    <source>
        <dbReference type="Proteomes" id="UP000193719"/>
    </source>
</evidence>
<dbReference type="EMBL" id="MCFH01000006">
    <property type="protein sequence ID" value="ORX57193.1"/>
    <property type="molecule type" value="Genomic_DNA"/>
</dbReference>
<evidence type="ECO:0000256" key="1">
    <source>
        <dbReference type="SAM" id="Phobius"/>
    </source>
</evidence>
<reference evidence="2 3" key="2">
    <citation type="submission" date="2016-08" db="EMBL/GenBank/DDBJ databases">
        <title>Pervasive Adenine N6-methylation of Active Genes in Fungi.</title>
        <authorList>
            <consortium name="DOE Joint Genome Institute"/>
            <person name="Mondo S.J."/>
            <person name="Dannebaum R.O."/>
            <person name="Kuo R.C."/>
            <person name="Labutti K."/>
            <person name="Haridas S."/>
            <person name="Kuo A."/>
            <person name="Salamov A."/>
            <person name="Ahrendt S.R."/>
            <person name="Lipzen A."/>
            <person name="Sullivan W."/>
            <person name="Andreopoulos W.B."/>
            <person name="Clum A."/>
            <person name="Lindquist E."/>
            <person name="Daum C."/>
            <person name="Ramamoorthy G.K."/>
            <person name="Gryganskyi A."/>
            <person name="Culley D."/>
            <person name="Magnuson J.K."/>
            <person name="James T.Y."/>
            <person name="O'Malley M.A."/>
            <person name="Stajich J.E."/>
            <person name="Spatafora J.W."/>
            <person name="Visel A."/>
            <person name="Grigoriev I.V."/>
        </authorList>
    </citation>
    <scope>NUCLEOTIDE SEQUENCE [LARGE SCALE GENOMIC DNA]</scope>
    <source>
        <strain evidence="3">finn</strain>
    </source>
</reference>
<proteinExistence type="predicted"/>
<feature type="transmembrane region" description="Helical" evidence="1">
    <location>
        <begin position="121"/>
        <end position="141"/>
    </location>
</feature>
<comment type="caution">
    <text evidence="2">The sequence shown here is derived from an EMBL/GenBank/DDBJ whole genome shotgun (WGS) entry which is preliminary data.</text>
</comment>
<keyword evidence="1" id="KW-0812">Transmembrane</keyword>
<feature type="non-terminal residue" evidence="2">
    <location>
        <position position="319"/>
    </location>
</feature>
<dbReference type="AlphaFoldDB" id="A0A1Y1VIH3"/>
<feature type="transmembrane region" description="Helical" evidence="1">
    <location>
        <begin position="178"/>
        <end position="197"/>
    </location>
</feature>
<feature type="transmembrane region" description="Helical" evidence="1">
    <location>
        <begin position="78"/>
        <end position="100"/>
    </location>
</feature>
<reference evidence="2 3" key="1">
    <citation type="submission" date="2016-08" db="EMBL/GenBank/DDBJ databases">
        <title>Genomes of anaerobic fungi encode conserved fungal cellulosomes for biomass hydrolysis.</title>
        <authorList>
            <consortium name="DOE Joint Genome Institute"/>
            <person name="Haitjema C.H."/>
            <person name="Gilmore S.P."/>
            <person name="Henske J.K."/>
            <person name="Solomon K.V."/>
            <person name="De Groot R."/>
            <person name="Kuo A."/>
            <person name="Mondo S.J."/>
            <person name="Salamov A.A."/>
            <person name="Labutti K."/>
            <person name="Zhao Z."/>
            <person name="Chiniquy J."/>
            <person name="Barry K."/>
            <person name="Brewer H.M."/>
            <person name="Purvine S.O."/>
            <person name="Wright A.T."/>
            <person name="Boxma B."/>
            <person name="Van Alen T."/>
            <person name="Hackstein J.H."/>
            <person name="Baker S.E."/>
            <person name="Grigoriev I.V."/>
            <person name="O'Malley M.A."/>
        </authorList>
    </citation>
    <scope>NUCLEOTIDE SEQUENCE [LARGE SCALE GENOMIC DNA]</scope>
    <source>
        <strain evidence="3">finn</strain>
    </source>
</reference>
<sequence>MGLVKNETTVSEYIAIGIHCLSVLSLLLVIYLTYNRNNLVTIFSIANIGQHFSKLFRLVLFGFTMNEAPLWSCYVHAITNFLTVGMESYIAMLFALRLWLMITTKNQMKMWLLEHNKYTTYICGLIIPTLLSIFSILPQLIKGKSFVIPSGAENCITGYRQNAWQILLSGPGTTLPPFFLSVAFGVHIAIVLCTVSTKNIMKDVKKFSTISYSSWIRMLWFGILFSLVVVINIIGDVKNSNKMIKDGTPEPGIKNIGIPYYLTAAVGVGVLLIFGTTVEAKKKISSLLHTSLMGISTTLKSSKMSQSTSQNMSMSKSYN</sequence>
<feature type="transmembrane region" description="Helical" evidence="1">
    <location>
        <begin position="13"/>
        <end position="34"/>
    </location>
</feature>
<feature type="transmembrane region" description="Helical" evidence="1">
    <location>
        <begin position="258"/>
        <end position="278"/>
    </location>
</feature>
<accession>A0A1Y1VIH3</accession>
<gene>
    <name evidence="2" type="ORF">BCR36DRAFT_223854</name>
</gene>
<keyword evidence="3" id="KW-1185">Reference proteome</keyword>
<dbReference type="OrthoDB" id="2152135at2759"/>
<dbReference type="Proteomes" id="UP000193719">
    <property type="component" value="Unassembled WGS sequence"/>
</dbReference>
<name>A0A1Y1VIH3_9FUNG</name>
<keyword evidence="1" id="KW-0472">Membrane</keyword>
<feature type="transmembrane region" description="Helical" evidence="1">
    <location>
        <begin position="218"/>
        <end position="235"/>
    </location>
</feature>